<gene>
    <name evidence="1" type="ORF">EJB05_32543</name>
</gene>
<proteinExistence type="predicted"/>
<protein>
    <submittedName>
        <fullName evidence="1">Uncharacterized protein</fullName>
    </submittedName>
</protein>
<sequence length="106" mass="11127">MAATGHVSVKEDQALPPMEDWMAMGYLRSSEHGVAHFQNSVAPIFVQVSGDQLTSVPFDASSLVGRLGMTPAGFEMPYEALGVTAFGVVGGVPGEAMMAWQPQIGS</sequence>
<feature type="non-terminal residue" evidence="1">
    <location>
        <position position="1"/>
    </location>
</feature>
<dbReference type="EMBL" id="RWGY01000026">
    <property type="protein sequence ID" value="TVU22823.1"/>
    <property type="molecule type" value="Genomic_DNA"/>
</dbReference>
<evidence type="ECO:0000313" key="1">
    <source>
        <dbReference type="EMBL" id="TVU22823.1"/>
    </source>
</evidence>
<reference evidence="1 2" key="1">
    <citation type="journal article" date="2019" name="Sci. Rep.">
        <title>A high-quality genome of Eragrostis curvula grass provides insights into Poaceae evolution and supports new strategies to enhance forage quality.</title>
        <authorList>
            <person name="Carballo J."/>
            <person name="Santos B.A.C.M."/>
            <person name="Zappacosta D."/>
            <person name="Garbus I."/>
            <person name="Selva J.P."/>
            <person name="Gallo C.A."/>
            <person name="Diaz A."/>
            <person name="Albertini E."/>
            <person name="Caccamo M."/>
            <person name="Echenique V."/>
        </authorList>
    </citation>
    <scope>NUCLEOTIDE SEQUENCE [LARGE SCALE GENOMIC DNA]</scope>
    <source>
        <strain evidence="2">cv. Victoria</strain>
        <tissue evidence="1">Leaf</tissue>
    </source>
</reference>
<organism evidence="1 2">
    <name type="scientific">Eragrostis curvula</name>
    <name type="common">weeping love grass</name>
    <dbReference type="NCBI Taxonomy" id="38414"/>
    <lineage>
        <taxon>Eukaryota</taxon>
        <taxon>Viridiplantae</taxon>
        <taxon>Streptophyta</taxon>
        <taxon>Embryophyta</taxon>
        <taxon>Tracheophyta</taxon>
        <taxon>Spermatophyta</taxon>
        <taxon>Magnoliopsida</taxon>
        <taxon>Liliopsida</taxon>
        <taxon>Poales</taxon>
        <taxon>Poaceae</taxon>
        <taxon>PACMAD clade</taxon>
        <taxon>Chloridoideae</taxon>
        <taxon>Eragrostideae</taxon>
        <taxon>Eragrostidinae</taxon>
        <taxon>Eragrostis</taxon>
    </lineage>
</organism>
<accession>A0A5J9UGF2</accession>
<dbReference type="Proteomes" id="UP000324897">
    <property type="component" value="Unassembled WGS sequence"/>
</dbReference>
<keyword evidence="2" id="KW-1185">Reference proteome</keyword>
<name>A0A5J9UGF2_9POAL</name>
<dbReference type="Gramene" id="TVU22823">
    <property type="protein sequence ID" value="TVU22823"/>
    <property type="gene ID" value="EJB05_32543"/>
</dbReference>
<comment type="caution">
    <text evidence="1">The sequence shown here is derived from an EMBL/GenBank/DDBJ whole genome shotgun (WGS) entry which is preliminary data.</text>
</comment>
<dbReference type="AlphaFoldDB" id="A0A5J9UGF2"/>
<evidence type="ECO:0000313" key="2">
    <source>
        <dbReference type="Proteomes" id="UP000324897"/>
    </source>
</evidence>